<dbReference type="InterPro" id="IPR005635">
    <property type="entry name" value="Inner_centromere_prot_ARK-bd"/>
</dbReference>
<evidence type="ECO:0000256" key="8">
    <source>
        <dbReference type="SAM" id="MobiDB-lite"/>
    </source>
</evidence>
<feature type="domain" description="Inner centromere protein ARK-binding" evidence="9">
    <location>
        <begin position="1160"/>
        <end position="1214"/>
    </location>
</feature>
<comment type="subcellular location">
    <subcellularLocation>
        <location evidence="2">Cytoplasm</location>
        <location evidence="2">Cytoskeleton</location>
        <location evidence="2">Spindle</location>
    </subcellularLocation>
    <subcellularLocation>
        <location evidence="1">Nucleus</location>
    </subcellularLocation>
</comment>
<feature type="compositionally biased region" description="Basic and acidic residues" evidence="8">
    <location>
        <begin position="806"/>
        <end position="824"/>
    </location>
</feature>
<dbReference type="AlphaFoldDB" id="A0A9W9EJM1"/>
<dbReference type="GO" id="GO:0005634">
    <property type="term" value="C:nucleus"/>
    <property type="evidence" value="ECO:0007669"/>
    <property type="project" value="UniProtKB-SubCell"/>
</dbReference>
<feature type="region of interest" description="Disordered" evidence="8">
    <location>
        <begin position="119"/>
        <end position="168"/>
    </location>
</feature>
<feature type="region of interest" description="Disordered" evidence="8">
    <location>
        <begin position="66"/>
        <end position="86"/>
    </location>
</feature>
<evidence type="ECO:0000256" key="5">
    <source>
        <dbReference type="ARBA" id="ARBA00022829"/>
    </source>
</evidence>
<feature type="region of interest" description="Disordered" evidence="8">
    <location>
        <begin position="181"/>
        <end position="468"/>
    </location>
</feature>
<dbReference type="PANTHER" id="PTHR13142">
    <property type="entry name" value="INNER CENTROMERE PROTEIN"/>
    <property type="match status" value="1"/>
</dbReference>
<feature type="compositionally biased region" description="Low complexity" evidence="8">
    <location>
        <begin position="308"/>
        <end position="317"/>
    </location>
</feature>
<dbReference type="GO" id="GO:0007059">
    <property type="term" value="P:chromosome segregation"/>
    <property type="evidence" value="ECO:0007669"/>
    <property type="project" value="UniProtKB-KW"/>
</dbReference>
<feature type="compositionally biased region" description="Polar residues" evidence="8">
    <location>
        <begin position="290"/>
        <end position="307"/>
    </location>
</feature>
<accession>A0A9W9EJM1</accession>
<dbReference type="Proteomes" id="UP001149074">
    <property type="component" value="Unassembled WGS sequence"/>
</dbReference>
<feature type="compositionally biased region" description="Basic and acidic residues" evidence="8">
    <location>
        <begin position="902"/>
        <end position="961"/>
    </location>
</feature>
<evidence type="ECO:0000313" key="11">
    <source>
        <dbReference type="Proteomes" id="UP001149074"/>
    </source>
</evidence>
<feature type="compositionally biased region" description="Basic and acidic residues" evidence="8">
    <location>
        <begin position="763"/>
        <end position="776"/>
    </location>
</feature>
<evidence type="ECO:0000256" key="6">
    <source>
        <dbReference type="ARBA" id="ARBA00023212"/>
    </source>
</evidence>
<keyword evidence="6" id="KW-0206">Cytoskeleton</keyword>
<organism evidence="10 11">
    <name type="scientific">Penicillium argentinense</name>
    <dbReference type="NCBI Taxonomy" id="1131581"/>
    <lineage>
        <taxon>Eukaryota</taxon>
        <taxon>Fungi</taxon>
        <taxon>Dikarya</taxon>
        <taxon>Ascomycota</taxon>
        <taxon>Pezizomycotina</taxon>
        <taxon>Eurotiomycetes</taxon>
        <taxon>Eurotiomycetidae</taxon>
        <taxon>Eurotiales</taxon>
        <taxon>Aspergillaceae</taxon>
        <taxon>Penicillium</taxon>
    </lineage>
</organism>
<name>A0A9W9EJM1_9EURO</name>
<feature type="compositionally biased region" description="Basic and acidic residues" evidence="8">
    <location>
        <begin position="555"/>
        <end position="566"/>
    </location>
</feature>
<gene>
    <name evidence="10" type="ORF">N7532_012065</name>
</gene>
<evidence type="ECO:0000259" key="9">
    <source>
        <dbReference type="Pfam" id="PF03941"/>
    </source>
</evidence>
<feature type="region of interest" description="Disordered" evidence="8">
    <location>
        <begin position="485"/>
        <end position="611"/>
    </location>
</feature>
<dbReference type="OrthoDB" id="6123at2759"/>
<feature type="compositionally biased region" description="Basic and acidic residues" evidence="8">
    <location>
        <begin position="529"/>
        <end position="546"/>
    </location>
</feature>
<evidence type="ECO:0000313" key="10">
    <source>
        <dbReference type="EMBL" id="KAJ5083022.1"/>
    </source>
</evidence>
<evidence type="ECO:0000256" key="2">
    <source>
        <dbReference type="ARBA" id="ARBA00004186"/>
    </source>
</evidence>
<dbReference type="Pfam" id="PF03941">
    <property type="entry name" value="INCENP_ARK-bind"/>
    <property type="match status" value="1"/>
</dbReference>
<feature type="compositionally biased region" description="Basic and acidic residues" evidence="8">
    <location>
        <begin position="1050"/>
        <end position="1060"/>
    </location>
</feature>
<keyword evidence="11" id="KW-1185">Reference proteome</keyword>
<reference evidence="10" key="1">
    <citation type="submission" date="2022-11" db="EMBL/GenBank/DDBJ databases">
        <authorList>
            <person name="Petersen C."/>
        </authorList>
    </citation>
    <scope>NUCLEOTIDE SEQUENCE</scope>
    <source>
        <strain evidence="10">IBT 30761</strain>
    </source>
</reference>
<proteinExistence type="inferred from homology"/>
<comment type="similarity">
    <text evidence="3">Belongs to the INCENP family.</text>
</comment>
<evidence type="ECO:0000256" key="1">
    <source>
        <dbReference type="ARBA" id="ARBA00004123"/>
    </source>
</evidence>
<protein>
    <recommendedName>
        <fullName evidence="9">Inner centromere protein ARK-binding domain-containing protein</fullName>
    </recommendedName>
</protein>
<feature type="compositionally biased region" description="Basic residues" evidence="8">
    <location>
        <begin position="70"/>
        <end position="82"/>
    </location>
</feature>
<feature type="compositionally biased region" description="Polar residues" evidence="8">
    <location>
        <begin position="851"/>
        <end position="864"/>
    </location>
</feature>
<reference evidence="10" key="2">
    <citation type="journal article" date="2023" name="IMA Fungus">
        <title>Comparative genomic study of the Penicillium genus elucidates a diverse pangenome and 15 lateral gene transfer events.</title>
        <authorList>
            <person name="Petersen C."/>
            <person name="Sorensen T."/>
            <person name="Nielsen M.R."/>
            <person name="Sondergaard T.E."/>
            <person name="Sorensen J.L."/>
            <person name="Fitzpatrick D.A."/>
            <person name="Frisvad J.C."/>
            <person name="Nielsen K.L."/>
        </authorList>
    </citation>
    <scope>NUCLEOTIDE SEQUENCE</scope>
    <source>
        <strain evidence="10">IBT 30761</strain>
    </source>
</reference>
<feature type="compositionally biased region" description="Basic and acidic residues" evidence="8">
    <location>
        <begin position="974"/>
        <end position="985"/>
    </location>
</feature>
<dbReference type="GeneID" id="81363535"/>
<keyword evidence="4" id="KW-0963">Cytoplasm</keyword>
<feature type="compositionally biased region" description="Polar residues" evidence="8">
    <location>
        <begin position="567"/>
        <end position="599"/>
    </location>
</feature>
<feature type="compositionally biased region" description="Basic and acidic residues" evidence="8">
    <location>
        <begin position="675"/>
        <end position="754"/>
    </location>
</feature>
<dbReference type="RefSeq" id="XP_056469544.1">
    <property type="nucleotide sequence ID" value="XM_056624556.1"/>
</dbReference>
<dbReference type="GO" id="GO:0005819">
    <property type="term" value="C:spindle"/>
    <property type="evidence" value="ECO:0007669"/>
    <property type="project" value="UniProtKB-SubCell"/>
</dbReference>
<evidence type="ECO:0000256" key="7">
    <source>
        <dbReference type="ARBA" id="ARBA00023242"/>
    </source>
</evidence>
<dbReference type="PANTHER" id="PTHR13142:SF1">
    <property type="entry name" value="INNER CENTROMERE PROTEIN"/>
    <property type="match status" value="1"/>
</dbReference>
<sequence length="1263" mass="140111">MAAAGARAQKPIGSAAWIAAEKENVAELVDQEMEEVEYPVRHELDWLNEHMAEIFSKGQASFTDVFKTPGKMRGKTPRTTRKRNVDDDRVPLSEIFSSAHKQVENKAVSPSPFIHRVISRSTTSTENDAPRIKEAETSSQPQYPDLSQNLNSFEKYNTDSGYHGMEGGDEDEMVLTATQPESQTATQPFEADEPIGPNTRHVLSMSQRTTEDSFHSAQENVRARGETVEPMNIVPTPTQDRTVRPAMAAPKEPSPELSTTPKVQPQGKPSPLPKSKIATQDQRKKPAAQEISNKQNASNSQATTETVQAAQPPQTEEPQMHDAEMQDLAKEETMLDDNFDDIGSPSDGSTPERLPVRKSSLSFASLPAREPLTKKSMGGTRISRTSHIDLAKLSNKRNSNYLGKQPASLKVAQPTSDDNAGDGEKRSDDNADTEQASRLHIKNSTQSLHERISMLGKPQARPNKSISATAGISIGQIAYPELPATKAASRPDSWGQKAKGTPAPGPAVADDDWIKPPSSPYRPNPTKGKTTDVMEKLFDTEKDQPISKKGTPATKEQHSTEPERPKSSASIFSSPRPQGHQQSASTSVIAPYASTTPTGSPRRFDGPLSASKLKLHSMMKSAKGLFTSTGSPSMAYNASVGQPGVQSQDRMSVDIDDNEDRHGPQSRHISSPIRQEGRRTRSSTEKEEKRQQKEREDRQREEEARQEEIRQEEIRQEEIRQEEIRQEEIRQEEIRQEEIRQEEIRQEKAREQEGLRAMQLKVAQDKSSVEPEDRSMQKSTQPQRQPSREPESTHATSRYGIPQPKQVDRRPKPPSRDPVQKPEPRPVSIRVGSTMSSRQIPMASSVSSSVQETSAPAPSVSKQPTLKKKGSNQSLQTASSASSLKSSTSSQTQAQRKAQLASERKREQERKRQQDEAKRQELRSRPESRVESRAEAERGHRELSAQEESHRAEIERRREANAQRQGRPASQQTTHERPVLQHEKAPLQSQKSDLGATRPPSRAGPAQHYGRINPPPPNPARPPKRPMNDDAMNRPPVKKISNVHSTVGDKWSKGEDEHGSRTSIRAPMGPPKRVSSKPQPPNSATGSGIFKPGQASRPAPPVNMYQYANGKIPFAEPSQGAPPANAHKPAVPGSVQRTQAQPPVKSPPKYPSGDSIHLPEIDTDSDEDDSDSEMFPVPKWAQAKELHDLLVEQDRMEADSIFGPIAPFSLEETFKADKKIKKYRERTSSANWSGPDGLTQEEIRKDRAERQRLRLNGGWSFQT</sequence>
<comment type="caution">
    <text evidence="10">The sequence shown here is derived from an EMBL/GenBank/DDBJ whole genome shotgun (WGS) entry which is preliminary data.</text>
</comment>
<dbReference type="CDD" id="cd22249">
    <property type="entry name" value="UDM1_RNF168_RNF169-like"/>
    <property type="match status" value="1"/>
</dbReference>
<keyword evidence="7" id="KW-0539">Nucleus</keyword>
<keyword evidence="5" id="KW-0159">Chromosome partition</keyword>
<evidence type="ECO:0000256" key="4">
    <source>
        <dbReference type="ARBA" id="ARBA00022490"/>
    </source>
</evidence>
<feature type="compositionally biased region" description="Polar residues" evidence="8">
    <location>
        <begin position="626"/>
        <end position="650"/>
    </location>
</feature>
<feature type="compositionally biased region" description="Acidic residues" evidence="8">
    <location>
        <begin position="1161"/>
        <end position="1172"/>
    </location>
</feature>
<evidence type="ECO:0000256" key="3">
    <source>
        <dbReference type="ARBA" id="ARBA00010042"/>
    </source>
</evidence>
<feature type="compositionally biased region" description="Basic and acidic residues" evidence="8">
    <location>
        <begin position="318"/>
        <end position="333"/>
    </location>
</feature>
<feature type="compositionally biased region" description="Low complexity" evidence="8">
    <location>
        <begin position="873"/>
        <end position="899"/>
    </location>
</feature>
<feature type="compositionally biased region" description="Polar residues" evidence="8">
    <location>
        <begin position="137"/>
        <end position="160"/>
    </location>
</feature>
<feature type="region of interest" description="Disordered" evidence="8">
    <location>
        <begin position="624"/>
        <end position="1179"/>
    </location>
</feature>
<dbReference type="EMBL" id="JAPQKI010000011">
    <property type="protein sequence ID" value="KAJ5083022.1"/>
    <property type="molecule type" value="Genomic_DNA"/>
</dbReference>